<dbReference type="InterPro" id="IPR011006">
    <property type="entry name" value="CheY-like_superfamily"/>
</dbReference>
<organism evidence="4 5">
    <name type="scientific">Chitinimonas prasina</name>
    <dbReference type="NCBI Taxonomy" id="1434937"/>
    <lineage>
        <taxon>Bacteria</taxon>
        <taxon>Pseudomonadati</taxon>
        <taxon>Pseudomonadota</taxon>
        <taxon>Betaproteobacteria</taxon>
        <taxon>Neisseriales</taxon>
        <taxon>Chitinibacteraceae</taxon>
        <taxon>Chitinimonas</taxon>
    </lineage>
</organism>
<feature type="modified residue" description="4-aspartylphosphate" evidence="2">
    <location>
        <position position="95"/>
    </location>
</feature>
<sequence>MAELAGNSALFAARAARAGGDDSPEEVAARTMRRGQIEVDYSAKRFMVIDAVQEMRAAMNNTLSTFGVTKVEYAHRATEAIGMIKRGDYDVILCDFDLGHGYDGLHLLEELKLRNLIKPSAVFMIVTGERRSRMVISAAELAPDDYLLKPFTGEELKQRLDRIYNKKVEFEALDAAMMNQDYFKALAECNERIGRKDPFLVDFLKMKGRIALTIGDYPLARDTYQLVLNAREIPWAKMGLAKALFHLKEFAPAREIFEALLAENNRIMEAYDWLAKIHQAEHEHQEAQGVLEKALELSAANVSRQKKLGEVAMRNGDFETATKSFQQTINIAKYSFWRDAGDYASLAKAHLGSGNVMEAAKVAADVRREFRYDQKAELLATVMETQVAIKQGNDSRAQQILNKAKQQYQAVASELPNHFALELAEACYQLGEDAAAGEIVQKLVRNHHEDAAVLERVSAMYEAVGRSDLGQEMIENTARAIVAVNNEAVRMAQAGDLGGAVQKFIHAVDEMPANVQVMLNAVNAMLAYVSRLGWHQEYMELAQTYLDRVKALEPASVKYLKLKDAYATARRRFRV</sequence>
<comment type="caution">
    <text evidence="4">The sequence shown here is derived from an EMBL/GenBank/DDBJ whole genome shotgun (WGS) entry which is preliminary data.</text>
</comment>
<keyword evidence="5" id="KW-1185">Reference proteome</keyword>
<dbReference type="InterPro" id="IPR050595">
    <property type="entry name" value="Bact_response_regulator"/>
</dbReference>
<dbReference type="EMBL" id="BSOG01000001">
    <property type="protein sequence ID" value="GLR12497.1"/>
    <property type="molecule type" value="Genomic_DNA"/>
</dbReference>
<evidence type="ECO:0000256" key="1">
    <source>
        <dbReference type="ARBA" id="ARBA00022553"/>
    </source>
</evidence>
<reference evidence="5" key="1">
    <citation type="journal article" date="2019" name="Int. J. Syst. Evol. Microbiol.">
        <title>The Global Catalogue of Microorganisms (GCM) 10K type strain sequencing project: providing services to taxonomists for standard genome sequencing and annotation.</title>
        <authorList>
            <consortium name="The Broad Institute Genomics Platform"/>
            <consortium name="The Broad Institute Genome Sequencing Center for Infectious Disease"/>
            <person name="Wu L."/>
            <person name="Ma J."/>
        </authorList>
    </citation>
    <scope>NUCLEOTIDE SEQUENCE [LARGE SCALE GENOMIC DNA]</scope>
    <source>
        <strain evidence="5">NBRC 110044</strain>
    </source>
</reference>
<dbReference type="PROSITE" id="PS50110">
    <property type="entry name" value="RESPONSE_REGULATORY"/>
    <property type="match status" value="1"/>
</dbReference>
<dbReference type="InterPro" id="IPR011990">
    <property type="entry name" value="TPR-like_helical_dom_sf"/>
</dbReference>
<gene>
    <name evidence="4" type="ORF">GCM10007907_12870</name>
</gene>
<proteinExistence type="predicted"/>
<feature type="domain" description="Response regulatory" evidence="3">
    <location>
        <begin position="45"/>
        <end position="164"/>
    </location>
</feature>
<dbReference type="PANTHER" id="PTHR44591">
    <property type="entry name" value="STRESS RESPONSE REGULATOR PROTEIN 1"/>
    <property type="match status" value="1"/>
</dbReference>
<protein>
    <submittedName>
        <fullName evidence="4">Response regulator</fullName>
    </submittedName>
</protein>
<dbReference type="SMART" id="SM00448">
    <property type="entry name" value="REC"/>
    <property type="match status" value="1"/>
</dbReference>
<dbReference type="Proteomes" id="UP001156706">
    <property type="component" value="Unassembled WGS sequence"/>
</dbReference>
<name>A0ABQ5YC34_9NEIS</name>
<evidence type="ECO:0000256" key="2">
    <source>
        <dbReference type="PROSITE-ProRule" id="PRU00169"/>
    </source>
</evidence>
<dbReference type="RefSeq" id="WP_284195617.1">
    <property type="nucleotide sequence ID" value="NZ_BSOG01000001.1"/>
</dbReference>
<dbReference type="Gene3D" id="1.25.40.10">
    <property type="entry name" value="Tetratricopeptide repeat domain"/>
    <property type="match status" value="1"/>
</dbReference>
<evidence type="ECO:0000313" key="4">
    <source>
        <dbReference type="EMBL" id="GLR12497.1"/>
    </source>
</evidence>
<dbReference type="CDD" id="cd17589">
    <property type="entry name" value="REC_TPR"/>
    <property type="match status" value="1"/>
</dbReference>
<dbReference type="Pfam" id="PF00072">
    <property type="entry name" value="Response_reg"/>
    <property type="match status" value="1"/>
</dbReference>
<dbReference type="SUPFAM" id="SSF48452">
    <property type="entry name" value="TPR-like"/>
    <property type="match status" value="2"/>
</dbReference>
<dbReference type="Gene3D" id="3.40.50.2300">
    <property type="match status" value="1"/>
</dbReference>
<dbReference type="InterPro" id="IPR001789">
    <property type="entry name" value="Sig_transdc_resp-reg_receiver"/>
</dbReference>
<keyword evidence="1 2" id="KW-0597">Phosphoprotein</keyword>
<dbReference type="Pfam" id="PF13432">
    <property type="entry name" value="TPR_16"/>
    <property type="match status" value="1"/>
</dbReference>
<dbReference type="SUPFAM" id="SSF52172">
    <property type="entry name" value="CheY-like"/>
    <property type="match status" value="1"/>
</dbReference>
<dbReference type="PANTHER" id="PTHR44591:SF3">
    <property type="entry name" value="RESPONSE REGULATORY DOMAIN-CONTAINING PROTEIN"/>
    <property type="match status" value="1"/>
</dbReference>
<accession>A0ABQ5YC34</accession>
<evidence type="ECO:0000259" key="3">
    <source>
        <dbReference type="PROSITE" id="PS50110"/>
    </source>
</evidence>
<evidence type="ECO:0000313" key="5">
    <source>
        <dbReference type="Proteomes" id="UP001156706"/>
    </source>
</evidence>